<dbReference type="STRING" id="319653.SAMN04487973_10172"/>
<proteinExistence type="predicted"/>
<reference evidence="3 4" key="1">
    <citation type="journal article" date="2015" name="Genome Announc.">
        <title>Expanding the biotechnology potential of lactobacilli through comparative genomics of 213 strains and associated genera.</title>
        <authorList>
            <person name="Sun Z."/>
            <person name="Harris H.M."/>
            <person name="McCann A."/>
            <person name="Guo C."/>
            <person name="Argimon S."/>
            <person name="Zhang W."/>
            <person name="Yang X."/>
            <person name="Jeffery I.B."/>
            <person name="Cooney J.C."/>
            <person name="Kagawa T.F."/>
            <person name="Liu W."/>
            <person name="Song Y."/>
            <person name="Salvetti E."/>
            <person name="Wrobel A."/>
            <person name="Rasinkangas P."/>
            <person name="Parkhill J."/>
            <person name="Rea M.C."/>
            <person name="O'Sullivan O."/>
            <person name="Ritari J."/>
            <person name="Douillard F.P."/>
            <person name="Paul Ross R."/>
            <person name="Yang R."/>
            <person name="Briner A.E."/>
            <person name="Felis G.E."/>
            <person name="de Vos W.M."/>
            <person name="Barrangou R."/>
            <person name="Klaenhammer T.R."/>
            <person name="Caufield P.W."/>
            <person name="Cui Y."/>
            <person name="Zhang H."/>
            <person name="O'Toole P.W."/>
        </authorList>
    </citation>
    <scope>NUCLEOTIDE SEQUENCE [LARGE SCALE GENOMIC DNA]</scope>
    <source>
        <strain evidence="3 4">DSM 22301</strain>
    </source>
</reference>
<comment type="caution">
    <text evidence="3">The sequence shown here is derived from an EMBL/GenBank/DDBJ whole genome shotgun (WGS) entry which is preliminary data.</text>
</comment>
<dbReference type="GO" id="GO:0016020">
    <property type="term" value="C:membrane"/>
    <property type="evidence" value="ECO:0007669"/>
    <property type="project" value="InterPro"/>
</dbReference>
<evidence type="ECO:0000256" key="1">
    <source>
        <dbReference type="ARBA" id="ARBA00022679"/>
    </source>
</evidence>
<dbReference type="PANTHER" id="PTHR33799:SF1">
    <property type="entry name" value="PTS SYSTEM MANNOSE-SPECIFIC EIIAB COMPONENT-RELATED"/>
    <property type="match status" value="1"/>
</dbReference>
<dbReference type="Proteomes" id="UP000051749">
    <property type="component" value="Unassembled WGS sequence"/>
</dbReference>
<dbReference type="Pfam" id="PF03610">
    <property type="entry name" value="EIIA-man"/>
    <property type="match status" value="1"/>
</dbReference>
<gene>
    <name evidence="3" type="ORF">IV87_GL000095</name>
</gene>
<protein>
    <recommendedName>
        <fullName evidence="2">PTS EIIA type-4 domain-containing protein</fullName>
    </recommendedName>
</protein>
<feature type="domain" description="PTS EIIA type-4" evidence="2">
    <location>
        <begin position="1"/>
        <end position="131"/>
    </location>
</feature>
<evidence type="ECO:0000313" key="4">
    <source>
        <dbReference type="Proteomes" id="UP000051749"/>
    </source>
</evidence>
<dbReference type="InterPro" id="IPR004701">
    <property type="entry name" value="PTS_EIIA_man-typ"/>
</dbReference>
<dbReference type="AlphaFoldDB" id="A0A0R2KAC6"/>
<name>A0A0R2KAC6_9LACO</name>
<sequence length="132" mass="14758">MASGLKSSIELLSGLGEKLSVIDAYIDDTDYTDQIDYFIKQLKHEPGVILTDIKGGSVNQRVVQRLLGQENKNVFVITGVNLPLVMSFVLNKDPVDRNLVDKIVAESKLEVIDWQIPDNTDKSEESNSDFFN</sequence>
<evidence type="ECO:0000259" key="2">
    <source>
        <dbReference type="PROSITE" id="PS51096"/>
    </source>
</evidence>
<dbReference type="GO" id="GO:0009401">
    <property type="term" value="P:phosphoenolpyruvate-dependent sugar phosphotransferase system"/>
    <property type="evidence" value="ECO:0007669"/>
    <property type="project" value="InterPro"/>
</dbReference>
<dbReference type="PROSITE" id="PS51096">
    <property type="entry name" value="PTS_EIIA_TYPE_4"/>
    <property type="match status" value="1"/>
</dbReference>
<dbReference type="GO" id="GO:0016740">
    <property type="term" value="F:transferase activity"/>
    <property type="evidence" value="ECO:0007669"/>
    <property type="project" value="UniProtKB-KW"/>
</dbReference>
<dbReference type="InterPro" id="IPR036662">
    <property type="entry name" value="PTS_EIIA_man-typ_sf"/>
</dbReference>
<dbReference type="PATRIC" id="fig|319653.3.peg.95"/>
<organism evidence="3 4">
    <name type="scientific">Pediococcus ethanolidurans</name>
    <dbReference type="NCBI Taxonomy" id="319653"/>
    <lineage>
        <taxon>Bacteria</taxon>
        <taxon>Bacillati</taxon>
        <taxon>Bacillota</taxon>
        <taxon>Bacilli</taxon>
        <taxon>Lactobacillales</taxon>
        <taxon>Lactobacillaceae</taxon>
        <taxon>Pediococcus</taxon>
    </lineage>
</organism>
<evidence type="ECO:0000313" key="3">
    <source>
        <dbReference type="EMBL" id="KRN83626.1"/>
    </source>
</evidence>
<dbReference type="EMBL" id="JQBY01000001">
    <property type="protein sequence ID" value="KRN83626.1"/>
    <property type="molecule type" value="Genomic_DNA"/>
</dbReference>
<dbReference type="Gene3D" id="3.40.50.510">
    <property type="entry name" value="Phosphotransferase system, mannose-type IIA component"/>
    <property type="match status" value="1"/>
</dbReference>
<dbReference type="InterPro" id="IPR051471">
    <property type="entry name" value="Bacterial_PTS_sugar_comp"/>
</dbReference>
<dbReference type="PANTHER" id="PTHR33799">
    <property type="entry name" value="PTS PERMEASE-RELATED-RELATED"/>
    <property type="match status" value="1"/>
</dbReference>
<accession>A0A0R2KAC6</accession>
<dbReference type="SUPFAM" id="SSF53062">
    <property type="entry name" value="PTS system fructose IIA component-like"/>
    <property type="match status" value="1"/>
</dbReference>
<keyword evidence="1" id="KW-0808">Transferase</keyword>